<dbReference type="Gene3D" id="1.10.287.130">
    <property type="match status" value="1"/>
</dbReference>
<dbReference type="CDD" id="cd00082">
    <property type="entry name" value="HisKA"/>
    <property type="match status" value="1"/>
</dbReference>
<comment type="caution">
    <text evidence="9">The sequence shown here is derived from an EMBL/GenBank/DDBJ whole genome shotgun (WGS) entry which is preliminary data.</text>
</comment>
<dbReference type="PANTHER" id="PTHR43711:SF26">
    <property type="entry name" value="SENSOR HISTIDINE KINASE RCSC"/>
    <property type="match status" value="1"/>
</dbReference>
<keyword evidence="10" id="KW-1185">Reference proteome</keyword>
<dbReference type="Gene3D" id="3.30.565.10">
    <property type="entry name" value="Histidine kinase-like ATPase, C-terminal domain"/>
    <property type="match status" value="1"/>
</dbReference>
<dbReference type="RefSeq" id="WP_265220544.1">
    <property type="nucleotide sequence ID" value="NZ_JAPEUL010000011.1"/>
</dbReference>
<organism evidence="9 10">
    <name type="scientific">Marinomonas rhodophyticola</name>
    <dbReference type="NCBI Taxonomy" id="2992803"/>
    <lineage>
        <taxon>Bacteria</taxon>
        <taxon>Pseudomonadati</taxon>
        <taxon>Pseudomonadota</taxon>
        <taxon>Gammaproteobacteria</taxon>
        <taxon>Oceanospirillales</taxon>
        <taxon>Oceanospirillaceae</taxon>
        <taxon>Marinomonas</taxon>
    </lineage>
</organism>
<protein>
    <recommendedName>
        <fullName evidence="2">histidine kinase</fullName>
        <ecNumber evidence="2">2.7.13.3</ecNumber>
    </recommendedName>
</protein>
<dbReference type="PANTHER" id="PTHR43711">
    <property type="entry name" value="TWO-COMPONENT HISTIDINE KINASE"/>
    <property type="match status" value="1"/>
</dbReference>
<dbReference type="PROSITE" id="PS50113">
    <property type="entry name" value="PAC"/>
    <property type="match status" value="1"/>
</dbReference>
<keyword evidence="4" id="KW-0418">Kinase</keyword>
<reference evidence="9" key="1">
    <citation type="submission" date="2022-11" db="EMBL/GenBank/DDBJ databases">
        <title>Marinomonas sp. nov., isolated from marine algae.</title>
        <authorList>
            <person name="Choi D.G."/>
            <person name="Kim J.M."/>
            <person name="Lee J.K."/>
            <person name="Baek J.H."/>
            <person name="Jeon C.O."/>
        </authorList>
    </citation>
    <scope>NUCLEOTIDE SEQUENCE</scope>
    <source>
        <strain evidence="9">KJ51-3</strain>
    </source>
</reference>
<proteinExistence type="predicted"/>
<dbReference type="SUPFAM" id="SSF55785">
    <property type="entry name" value="PYP-like sensor domain (PAS domain)"/>
    <property type="match status" value="1"/>
</dbReference>
<evidence type="ECO:0000259" key="8">
    <source>
        <dbReference type="PROSITE" id="PS50113"/>
    </source>
</evidence>
<dbReference type="SUPFAM" id="SSF47384">
    <property type="entry name" value="Homodimeric domain of signal transducing histidine kinase"/>
    <property type="match status" value="1"/>
</dbReference>
<dbReference type="InterPro" id="IPR003661">
    <property type="entry name" value="HisK_dim/P_dom"/>
</dbReference>
<dbReference type="InterPro" id="IPR005467">
    <property type="entry name" value="His_kinase_dom"/>
</dbReference>
<evidence type="ECO:0000256" key="1">
    <source>
        <dbReference type="ARBA" id="ARBA00000085"/>
    </source>
</evidence>
<evidence type="ECO:0000256" key="5">
    <source>
        <dbReference type="ARBA" id="ARBA00023012"/>
    </source>
</evidence>
<evidence type="ECO:0000259" key="6">
    <source>
        <dbReference type="PROSITE" id="PS50109"/>
    </source>
</evidence>
<evidence type="ECO:0000259" key="7">
    <source>
        <dbReference type="PROSITE" id="PS50112"/>
    </source>
</evidence>
<dbReference type="InterPro" id="IPR036890">
    <property type="entry name" value="HATPase_C_sf"/>
</dbReference>
<dbReference type="NCBIfam" id="TIGR00229">
    <property type="entry name" value="sensory_box"/>
    <property type="match status" value="1"/>
</dbReference>
<dbReference type="InterPro" id="IPR003594">
    <property type="entry name" value="HATPase_dom"/>
</dbReference>
<dbReference type="SUPFAM" id="SSF55874">
    <property type="entry name" value="ATPase domain of HSP90 chaperone/DNA topoisomerase II/histidine kinase"/>
    <property type="match status" value="1"/>
</dbReference>
<dbReference type="Pfam" id="PF00512">
    <property type="entry name" value="HisKA"/>
    <property type="match status" value="1"/>
</dbReference>
<dbReference type="InterPro" id="IPR013655">
    <property type="entry name" value="PAS_fold_3"/>
</dbReference>
<feature type="domain" description="PAS" evidence="7">
    <location>
        <begin position="1"/>
        <end position="46"/>
    </location>
</feature>
<dbReference type="Proteomes" id="UP001431181">
    <property type="component" value="Unassembled WGS sequence"/>
</dbReference>
<accession>A0ABT3KKX4</accession>
<dbReference type="InterPro" id="IPR000014">
    <property type="entry name" value="PAS"/>
</dbReference>
<name>A0ABT3KKX4_9GAMM</name>
<feature type="domain" description="Histidine kinase" evidence="6">
    <location>
        <begin position="119"/>
        <end position="289"/>
    </location>
</feature>
<dbReference type="InterPro" id="IPR036097">
    <property type="entry name" value="HisK_dim/P_sf"/>
</dbReference>
<dbReference type="PROSITE" id="PS50112">
    <property type="entry name" value="PAS"/>
    <property type="match status" value="1"/>
</dbReference>
<dbReference type="PROSITE" id="PS50109">
    <property type="entry name" value="HIS_KIN"/>
    <property type="match status" value="1"/>
</dbReference>
<dbReference type="SMART" id="SM00086">
    <property type="entry name" value="PAC"/>
    <property type="match status" value="1"/>
</dbReference>
<dbReference type="InterPro" id="IPR050736">
    <property type="entry name" value="Sensor_HK_Regulatory"/>
</dbReference>
<dbReference type="InterPro" id="IPR035965">
    <property type="entry name" value="PAS-like_dom_sf"/>
</dbReference>
<dbReference type="EMBL" id="JAPEUL010000011">
    <property type="protein sequence ID" value="MCW4631208.1"/>
    <property type="molecule type" value="Genomic_DNA"/>
</dbReference>
<dbReference type="Pfam" id="PF08447">
    <property type="entry name" value="PAS_3"/>
    <property type="match status" value="1"/>
</dbReference>
<dbReference type="InterPro" id="IPR001610">
    <property type="entry name" value="PAC"/>
</dbReference>
<feature type="domain" description="PAC" evidence="8">
    <location>
        <begin position="49"/>
        <end position="101"/>
    </location>
</feature>
<gene>
    <name evidence="9" type="ORF">ONZ52_20700</name>
</gene>
<sequence length="315" mass="36053">MSEAIYDVTGWGTSEFYNKAVSFAKLVHPDDVKYVSFTINEATKTRKSYKLEYRLRHKEGHYVWVLENGSVILDQHGNPEWIDGVILDISQRVKMENELRYAKAKAEASAESKASFLANMSHEIRTPMNAIIGFSDILLEADVSNENKKHLATINKSARSLLHLLNDILDSAKLDKNKLELDMQVFVLENMVDTVISTLWLQAKSKGLELSFTVEPRAACAYLGAEDRIRQVLMNILGNAIKFTEKGSVTLTVSKRDEENQVRFLVKDTGIGIPKERLETIFEYLHTSRRLHEQALWWNRARHQHFQTASNLDGW</sequence>
<dbReference type="SMART" id="SM00388">
    <property type="entry name" value="HisKA"/>
    <property type="match status" value="1"/>
</dbReference>
<evidence type="ECO:0000256" key="4">
    <source>
        <dbReference type="ARBA" id="ARBA00022777"/>
    </source>
</evidence>
<dbReference type="CDD" id="cd00130">
    <property type="entry name" value="PAS"/>
    <property type="match status" value="1"/>
</dbReference>
<dbReference type="InterPro" id="IPR000700">
    <property type="entry name" value="PAS-assoc_C"/>
</dbReference>
<keyword evidence="3" id="KW-0808">Transferase</keyword>
<keyword evidence="5" id="KW-0902">Two-component regulatory system</keyword>
<evidence type="ECO:0000313" key="10">
    <source>
        <dbReference type="Proteomes" id="UP001431181"/>
    </source>
</evidence>
<evidence type="ECO:0000313" key="9">
    <source>
        <dbReference type="EMBL" id="MCW4631208.1"/>
    </source>
</evidence>
<dbReference type="Gene3D" id="3.30.450.20">
    <property type="entry name" value="PAS domain"/>
    <property type="match status" value="1"/>
</dbReference>
<evidence type="ECO:0000256" key="2">
    <source>
        <dbReference type="ARBA" id="ARBA00012438"/>
    </source>
</evidence>
<comment type="catalytic activity">
    <reaction evidence="1">
        <text>ATP + protein L-histidine = ADP + protein N-phospho-L-histidine.</text>
        <dbReference type="EC" id="2.7.13.3"/>
    </reaction>
</comment>
<evidence type="ECO:0000256" key="3">
    <source>
        <dbReference type="ARBA" id="ARBA00022679"/>
    </source>
</evidence>
<dbReference type="SMART" id="SM00387">
    <property type="entry name" value="HATPase_c"/>
    <property type="match status" value="1"/>
</dbReference>
<dbReference type="EC" id="2.7.13.3" evidence="2"/>
<dbReference type="Pfam" id="PF02518">
    <property type="entry name" value="HATPase_c"/>
    <property type="match status" value="1"/>
</dbReference>